<evidence type="ECO:0000259" key="5">
    <source>
        <dbReference type="Pfam" id="PF07715"/>
    </source>
</evidence>
<dbReference type="GO" id="GO:0009279">
    <property type="term" value="C:cell outer membrane"/>
    <property type="evidence" value="ECO:0007669"/>
    <property type="project" value="UniProtKB-SubCell"/>
</dbReference>
<feature type="compositionally biased region" description="Polar residues" evidence="2">
    <location>
        <begin position="393"/>
        <end position="407"/>
    </location>
</feature>
<dbReference type="Proteomes" id="UP000544222">
    <property type="component" value="Unassembled WGS sequence"/>
</dbReference>
<keyword evidence="1" id="KW-0813">Transport</keyword>
<keyword evidence="1 3" id="KW-0472">Membrane</keyword>
<organism evidence="6 7">
    <name type="scientific">Microbacter margulisiae</name>
    <dbReference type="NCBI Taxonomy" id="1350067"/>
    <lineage>
        <taxon>Bacteria</taxon>
        <taxon>Pseudomonadati</taxon>
        <taxon>Bacteroidota</taxon>
        <taxon>Bacteroidia</taxon>
        <taxon>Bacteroidales</taxon>
        <taxon>Porphyromonadaceae</taxon>
        <taxon>Microbacter</taxon>
    </lineage>
</organism>
<dbReference type="AlphaFoldDB" id="A0A7W5DSY5"/>
<feature type="region of interest" description="Disordered" evidence="2">
    <location>
        <begin position="393"/>
        <end position="412"/>
    </location>
</feature>
<feature type="transmembrane region" description="Helical" evidence="3">
    <location>
        <begin position="260"/>
        <end position="281"/>
    </location>
</feature>
<dbReference type="InterPro" id="IPR008756">
    <property type="entry name" value="Peptidase_M56"/>
</dbReference>
<dbReference type="EMBL" id="JACHYB010000002">
    <property type="protein sequence ID" value="MBB3188190.1"/>
    <property type="molecule type" value="Genomic_DNA"/>
</dbReference>
<dbReference type="Pfam" id="PF05569">
    <property type="entry name" value="Peptidase_M56"/>
    <property type="match status" value="1"/>
</dbReference>
<dbReference type="InterPro" id="IPR012910">
    <property type="entry name" value="Plug_dom"/>
</dbReference>
<keyword evidence="7" id="KW-1185">Reference proteome</keyword>
<feature type="domain" description="TonB-dependent receptor plug" evidence="5">
    <location>
        <begin position="421"/>
        <end position="520"/>
    </location>
</feature>
<name>A0A7W5DSY5_9PORP</name>
<dbReference type="InterPro" id="IPR037066">
    <property type="entry name" value="Plug_dom_sf"/>
</dbReference>
<evidence type="ECO:0000313" key="7">
    <source>
        <dbReference type="Proteomes" id="UP000544222"/>
    </source>
</evidence>
<evidence type="ECO:0000256" key="1">
    <source>
        <dbReference type="PROSITE-ProRule" id="PRU01360"/>
    </source>
</evidence>
<proteinExistence type="inferred from homology"/>
<feature type="transmembrane region" description="Helical" evidence="3">
    <location>
        <begin position="6"/>
        <end position="25"/>
    </location>
</feature>
<dbReference type="RefSeq" id="WP_183413964.1">
    <property type="nucleotide sequence ID" value="NZ_JACHYB010000002.1"/>
</dbReference>
<keyword evidence="1" id="KW-0998">Cell outer membrane</keyword>
<gene>
    <name evidence="6" type="ORF">FHX64_002388</name>
</gene>
<evidence type="ECO:0000256" key="2">
    <source>
        <dbReference type="SAM" id="MobiDB-lite"/>
    </source>
</evidence>
<keyword evidence="1 3" id="KW-0812">Transmembrane</keyword>
<dbReference type="InterPro" id="IPR052173">
    <property type="entry name" value="Beta-lactam_resp_regulator"/>
</dbReference>
<reference evidence="6 7" key="1">
    <citation type="submission" date="2020-08" db="EMBL/GenBank/DDBJ databases">
        <title>Genomic Encyclopedia of Type Strains, Phase IV (KMG-IV): sequencing the most valuable type-strain genomes for metagenomic binning, comparative biology and taxonomic classification.</title>
        <authorList>
            <person name="Goeker M."/>
        </authorList>
    </citation>
    <scope>NUCLEOTIDE SEQUENCE [LARGE SCALE GENOMIC DNA]</scope>
    <source>
        <strain evidence="6 7">DSM 27471</strain>
    </source>
</reference>
<dbReference type="PANTHER" id="PTHR34978:SF3">
    <property type="entry name" value="SLR0241 PROTEIN"/>
    <property type="match status" value="1"/>
</dbReference>
<dbReference type="PROSITE" id="PS52016">
    <property type="entry name" value="TONB_DEPENDENT_REC_3"/>
    <property type="match status" value="1"/>
</dbReference>
<evidence type="ECO:0000259" key="4">
    <source>
        <dbReference type="Pfam" id="PF05569"/>
    </source>
</evidence>
<evidence type="ECO:0000256" key="3">
    <source>
        <dbReference type="SAM" id="Phobius"/>
    </source>
</evidence>
<feature type="transmembrane region" description="Helical" evidence="3">
    <location>
        <begin position="37"/>
        <end position="55"/>
    </location>
</feature>
<keyword evidence="3" id="KW-1133">Transmembrane helix</keyword>
<comment type="similarity">
    <text evidence="1">Belongs to the TonB-dependent receptor family.</text>
</comment>
<comment type="caution">
    <text evidence="6">The sequence shown here is derived from an EMBL/GenBank/DDBJ whole genome shotgun (WGS) entry which is preliminary data.</text>
</comment>
<evidence type="ECO:0000313" key="6">
    <source>
        <dbReference type="EMBL" id="MBB3188190.1"/>
    </source>
</evidence>
<sequence>METFTIYIIKVNIVFTLLFLFYLAFLRRDTFYTAKRFYLAGSMVCAAFLPLFHLAKLIPQKQPIHYVIILINQSIPVSQSHVTHQNEGWIIAGSLLVGGLLITFLILFVQYVQLFSMVRRCQTATVAGIRVYVPRKELNPFSFRGRIYLNPSSYSEDELIKIITHEQAHIGQKHGLDLMLTSFFQSLVWMNPFYYWFATSVRENVEFMADHKVIDAGNDPKSYQYALLKVAQTSSLSLIQHFNVSHLKKRIIMMNKKKTHLAWSGKYLLIFPVLLLSALLVNASELKSAWMNADFSGDSSVPALSGEPSASPATAQKTDTLILNHHSTQARPLVIVDGKKTSMEDLNKMNKDDIKSINVYSDKYSDKILQQYGEKGPKSVIIVSTKGGKKSSVMITNDGNGTNSSMTVEKDGKTTRITQTDSLTIVQSKHGEVITSKNGNMAVINLSGKVASVVAGTHSGGSTSVFTSAGGVNVPLFIVDGKERPASAISHIDSKDIVRMDVLKGESAKEQYGEKGANGVIIITTKHHKTN</sequence>
<keyword evidence="1" id="KW-1134">Transmembrane beta strand</keyword>
<accession>A0A7W5DSY5</accession>
<protein>
    <submittedName>
        <fullName evidence="6">TonB-dependent SusC/RagA subfamily outer membrane receptor</fullName>
    </submittedName>
</protein>
<keyword evidence="6" id="KW-0675">Receptor</keyword>
<dbReference type="InterPro" id="IPR039426">
    <property type="entry name" value="TonB-dep_rcpt-like"/>
</dbReference>
<feature type="transmembrane region" description="Helical" evidence="3">
    <location>
        <begin position="89"/>
        <end position="112"/>
    </location>
</feature>
<dbReference type="CDD" id="cd07341">
    <property type="entry name" value="M56_BlaR1_MecR1_like"/>
    <property type="match status" value="1"/>
</dbReference>
<dbReference type="SUPFAM" id="SSF56935">
    <property type="entry name" value="Porins"/>
    <property type="match status" value="1"/>
</dbReference>
<dbReference type="PANTHER" id="PTHR34978">
    <property type="entry name" value="POSSIBLE SENSOR-TRANSDUCER PROTEIN BLAR"/>
    <property type="match status" value="1"/>
</dbReference>
<feature type="domain" description="Peptidase M56" evidence="4">
    <location>
        <begin position="144"/>
        <end position="254"/>
    </location>
</feature>
<dbReference type="Pfam" id="PF07715">
    <property type="entry name" value="Plug"/>
    <property type="match status" value="1"/>
</dbReference>
<dbReference type="Gene3D" id="2.170.130.10">
    <property type="entry name" value="TonB-dependent receptor, plug domain"/>
    <property type="match status" value="1"/>
</dbReference>
<comment type="subcellular location">
    <subcellularLocation>
        <location evidence="1">Cell outer membrane</location>
        <topology evidence="1">Multi-pass membrane protein</topology>
    </subcellularLocation>
</comment>